<evidence type="ECO:0000313" key="6">
    <source>
        <dbReference type="Proteomes" id="UP000030764"/>
    </source>
</evidence>
<keyword evidence="6" id="KW-1185">Reference proteome</keyword>
<organism evidence="4 6">
    <name type="scientific">Trichuris suis</name>
    <name type="common">pig whipworm</name>
    <dbReference type="NCBI Taxonomy" id="68888"/>
    <lineage>
        <taxon>Eukaryota</taxon>
        <taxon>Metazoa</taxon>
        <taxon>Ecdysozoa</taxon>
        <taxon>Nematoda</taxon>
        <taxon>Enoplea</taxon>
        <taxon>Dorylaimia</taxon>
        <taxon>Trichinellida</taxon>
        <taxon>Trichuridae</taxon>
        <taxon>Trichuris</taxon>
    </lineage>
</organism>
<evidence type="ECO:0000259" key="2">
    <source>
        <dbReference type="Pfam" id="PF16978"/>
    </source>
</evidence>
<accession>A0A085MJJ0</accession>
<evidence type="ECO:0000259" key="3">
    <source>
        <dbReference type="Pfam" id="PF25322"/>
    </source>
</evidence>
<dbReference type="Pfam" id="PF16978">
    <property type="entry name" value="CRIM"/>
    <property type="match status" value="1"/>
</dbReference>
<evidence type="ECO:0000313" key="5">
    <source>
        <dbReference type="EMBL" id="KFD72775.1"/>
    </source>
</evidence>
<dbReference type="AlphaFoldDB" id="A0A085MJJ0"/>
<evidence type="ECO:0000256" key="1">
    <source>
        <dbReference type="ARBA" id="ARBA00009407"/>
    </source>
</evidence>
<dbReference type="PANTHER" id="PTHR13335:SF1">
    <property type="entry name" value="TARGET OF RAPAMYCIN COMPLEX 2 SUBUNIT MAPKAP1"/>
    <property type="match status" value="1"/>
</dbReference>
<dbReference type="PANTHER" id="PTHR13335">
    <property type="entry name" value="TARGET OF RAPAMYCIN COMPLEX 2 SUBUNIT MAPKAP1"/>
    <property type="match status" value="1"/>
</dbReference>
<sequence length="527" mass="60121">MASWHSKQKVVNLIRHTFSSTDDSGMCAAVLPDTGRTCKARFFQTSSKVDSGVVEEEDSPDVCLRRGHRRRSNTVKRLDALQQQRRLLLGTRVVQWQKPVEPPNPDAFPVCSFEKNNFRNVDSTTSHMILDDQHYKVNPFKEYLKFDESFSPQPCSRSMQIFLPMLQDESQRQVPLNITISRQSKVRDLIGLVCYHYTANGFLPPLNKSVDDFALYVAEENGEIDYGLPARSPMESVAHFHFPCMAMAERSSDSNFRTKRTAHAIVHFDNGECLLIDVASPSVPLRTIRDKATAEYFAKFSIEDHKRLNYKLEKLKQPGIELSLDATFASVGCEELYCLRENSSRRQNRPDVGRPSFVSLYETSPVDYVFQVTVVKRLRLKCYAELHISPSVISVMPTKPIEKPNTGRLAIMARRVGVPVALERPITMPRRQVIQVKRSKLKEGRIERFSKAQYERVGFSGSEVFKLRYQRQDKELTVDIRVDSISAENIAIAFSRCSVNCEESRQAKRLPLPWSSSSRSNGSALRL</sequence>
<dbReference type="GO" id="GO:0005546">
    <property type="term" value="F:phosphatidylinositol-4,5-bisphosphate binding"/>
    <property type="evidence" value="ECO:0007669"/>
    <property type="project" value="TreeGrafter"/>
</dbReference>
<dbReference type="InterPro" id="IPR057339">
    <property type="entry name" value="RBD_SIN1"/>
</dbReference>
<reference evidence="4 6" key="1">
    <citation type="journal article" date="2014" name="Nat. Genet.">
        <title>Genome and transcriptome of the porcine whipworm Trichuris suis.</title>
        <authorList>
            <person name="Jex A.R."/>
            <person name="Nejsum P."/>
            <person name="Schwarz E.M."/>
            <person name="Hu L."/>
            <person name="Young N.D."/>
            <person name="Hall R.S."/>
            <person name="Korhonen P.K."/>
            <person name="Liao S."/>
            <person name="Thamsborg S."/>
            <person name="Xia J."/>
            <person name="Xu P."/>
            <person name="Wang S."/>
            <person name="Scheerlinck J.P."/>
            <person name="Hofmann A."/>
            <person name="Sternberg P.W."/>
            <person name="Wang J."/>
            <person name="Gasser R.B."/>
        </authorList>
    </citation>
    <scope>NUCLEOTIDE SEQUENCE [LARGE SCALE GENOMIC DNA]</scope>
    <source>
        <strain evidence="5">DCEP-RM93F</strain>
        <strain evidence="4">DCEP-RM93M</strain>
    </source>
</reference>
<gene>
    <name evidence="4" type="ORF">M513_01897</name>
    <name evidence="5" type="ORF">M514_01897</name>
</gene>
<dbReference type="GO" id="GO:0005737">
    <property type="term" value="C:cytoplasm"/>
    <property type="evidence" value="ECO:0007669"/>
    <property type="project" value="TreeGrafter"/>
</dbReference>
<dbReference type="Proteomes" id="UP000030764">
    <property type="component" value="Unassembled WGS sequence"/>
</dbReference>
<dbReference type="Proteomes" id="UP000030758">
    <property type="component" value="Unassembled WGS sequence"/>
</dbReference>
<dbReference type="GO" id="GO:0005886">
    <property type="term" value="C:plasma membrane"/>
    <property type="evidence" value="ECO:0007669"/>
    <property type="project" value="TreeGrafter"/>
</dbReference>
<protein>
    <submittedName>
        <fullName evidence="4">Uncharacterized protein</fullName>
    </submittedName>
</protein>
<dbReference type="InterPro" id="IPR008828">
    <property type="entry name" value="Sin1/Avo1"/>
</dbReference>
<proteinExistence type="inferred from homology"/>
<comment type="similarity">
    <text evidence="1">Belongs to the SIN1 family.</text>
</comment>
<dbReference type="EMBL" id="KL363189">
    <property type="protein sequence ID" value="KFD57386.1"/>
    <property type="molecule type" value="Genomic_DNA"/>
</dbReference>
<dbReference type="EMBL" id="KL367476">
    <property type="protein sequence ID" value="KFD72775.1"/>
    <property type="molecule type" value="Genomic_DNA"/>
</dbReference>
<evidence type="ECO:0000313" key="4">
    <source>
        <dbReference type="EMBL" id="KFD57386.1"/>
    </source>
</evidence>
<name>A0A085MJJ0_9BILA</name>
<feature type="domain" description="Target of rapamycin complex 2 subunit MAPKAP1-like Ras-binding" evidence="3">
    <location>
        <begin position="270"/>
        <end position="340"/>
    </location>
</feature>
<dbReference type="GO" id="GO:0031932">
    <property type="term" value="C:TORC2 complex"/>
    <property type="evidence" value="ECO:0007669"/>
    <property type="project" value="InterPro"/>
</dbReference>
<dbReference type="Pfam" id="PF25322">
    <property type="entry name" value="RBD_SIN1"/>
    <property type="match status" value="1"/>
</dbReference>
<feature type="domain" description="CRIM" evidence="2">
    <location>
        <begin position="123"/>
        <end position="257"/>
    </location>
</feature>
<dbReference type="InterPro" id="IPR031567">
    <property type="entry name" value="CRIM_dom"/>
</dbReference>
<dbReference type="GO" id="GO:0038203">
    <property type="term" value="P:TORC2 signaling"/>
    <property type="evidence" value="ECO:0007669"/>
    <property type="project" value="TreeGrafter"/>
</dbReference>